<feature type="compositionally biased region" description="Gly residues" evidence="1">
    <location>
        <begin position="372"/>
        <end position="389"/>
    </location>
</feature>
<evidence type="ECO:0000259" key="2">
    <source>
        <dbReference type="Pfam" id="PF18879"/>
    </source>
</evidence>
<feature type="compositionally biased region" description="Polar residues" evidence="1">
    <location>
        <begin position="155"/>
        <end position="172"/>
    </location>
</feature>
<dbReference type="PATRIC" id="fig|1766.6.peg.3890"/>
<feature type="compositionally biased region" description="Low complexity" evidence="1">
    <location>
        <begin position="289"/>
        <end position="317"/>
    </location>
</feature>
<accession>A0A0N7H911</accession>
<dbReference type="KEGG" id="mft:XA26_39130"/>
<dbReference type="Pfam" id="PF18879">
    <property type="entry name" value="EspA_EspE"/>
    <property type="match status" value="1"/>
</dbReference>
<feature type="compositionally biased region" description="Gly residues" evidence="1">
    <location>
        <begin position="318"/>
        <end position="352"/>
    </location>
</feature>
<protein>
    <submittedName>
        <fullName evidence="3">Erythrocyte membrane protein 1</fullName>
    </submittedName>
</protein>
<dbReference type="InterPro" id="IPR043796">
    <property type="entry name" value="ESX-1_EspA/EspE-like"/>
</dbReference>
<evidence type="ECO:0000313" key="4">
    <source>
        <dbReference type="Proteomes" id="UP000057134"/>
    </source>
</evidence>
<keyword evidence="4" id="KW-1185">Reference proteome</keyword>
<name>A0A0N7H911_MYCFO</name>
<feature type="region of interest" description="Disordered" evidence="1">
    <location>
        <begin position="282"/>
        <end position="390"/>
    </location>
</feature>
<feature type="region of interest" description="Disordered" evidence="1">
    <location>
        <begin position="133"/>
        <end position="172"/>
    </location>
</feature>
<evidence type="ECO:0000313" key="3">
    <source>
        <dbReference type="EMBL" id="ALI27727.1"/>
    </source>
</evidence>
<evidence type="ECO:0000256" key="1">
    <source>
        <dbReference type="SAM" id="MobiDB-lite"/>
    </source>
</evidence>
<organism evidence="3 4">
    <name type="scientific">Mycolicibacterium fortuitum</name>
    <name type="common">Mycobacterium fortuitum</name>
    <dbReference type="NCBI Taxonomy" id="1766"/>
    <lineage>
        <taxon>Bacteria</taxon>
        <taxon>Bacillati</taxon>
        <taxon>Actinomycetota</taxon>
        <taxon>Actinomycetes</taxon>
        <taxon>Mycobacteriales</taxon>
        <taxon>Mycobacteriaceae</taxon>
        <taxon>Mycolicibacterium</taxon>
    </lineage>
</organism>
<reference evidence="3 4" key="1">
    <citation type="journal article" date="2015" name="MBio">
        <title>Enzymatic Degradation of Phenazines Can Generate Energy and Protect Sensitive Organisms from Toxicity.</title>
        <authorList>
            <person name="Costa K.C."/>
            <person name="Bergkessel M."/>
            <person name="Saunders S."/>
            <person name="Korlach J."/>
            <person name="Newman D.K."/>
        </authorList>
    </citation>
    <scope>NUCLEOTIDE SEQUENCE [LARGE SCALE GENOMIC DNA]</scope>
    <source>
        <strain evidence="3 4">CT6</strain>
    </source>
</reference>
<feature type="compositionally biased region" description="Low complexity" evidence="1">
    <location>
        <begin position="454"/>
        <end position="465"/>
    </location>
</feature>
<feature type="compositionally biased region" description="Low complexity" evidence="1">
    <location>
        <begin position="402"/>
        <end position="430"/>
    </location>
</feature>
<dbReference type="EMBL" id="CP011269">
    <property type="protein sequence ID" value="ALI27727.1"/>
    <property type="molecule type" value="Genomic_DNA"/>
</dbReference>
<feature type="region of interest" description="Disordered" evidence="1">
    <location>
        <begin position="402"/>
        <end position="516"/>
    </location>
</feature>
<feature type="compositionally biased region" description="Low complexity" evidence="1">
    <location>
        <begin position="353"/>
        <end position="371"/>
    </location>
</feature>
<feature type="region of interest" description="Disordered" evidence="1">
    <location>
        <begin position="1"/>
        <end position="63"/>
    </location>
</feature>
<feature type="domain" description="ESX-1 secretion-associated protein EspA/EspE-like" evidence="2">
    <location>
        <begin position="126"/>
        <end position="207"/>
    </location>
</feature>
<dbReference type="Proteomes" id="UP000057134">
    <property type="component" value="Chromosome"/>
</dbReference>
<gene>
    <name evidence="3" type="ORF">XA26_39130</name>
</gene>
<dbReference type="AlphaFoldDB" id="A0A0N7H911"/>
<proteinExistence type="predicted"/>
<sequence>MGLQHNASGGHAGMGRNGSRGSHHGGDTHNRSDSGDHHSRDRGSNRGSDDGGGDGPLSKISDIKDAVEGVGDIVEDVKSILEGDPMGVVGLVSDGAQLAQMFMPAAFATPIIEGGLMALNGISKTLGFGSPDGGGDFHDGATSLQSTGRGLEQAYPSSWEGTSSSAYSGQNSKQIDRTSTMISADNKVISILQTEAKQVADTRDNMDNIATYLGAAIAPAMALMAIPIGGEPASLAFQAAAVGAASGVAGVTMGQMVSNAMSNSSQLQQAIAQYQQVSSAAKLGGGSMSGPPSMPGTGNPNTSGNGDSPTGSSPGEGAPSGGTPSGGGGTPSGGGGGTPSSGGGGAASGGGTPSSSGAGATPSTSASSPSGASGGASGSAAGGGAGMLGSLGSLLGQVVQAATQAAGQAQQAATQAATQAAGLAQQAAGQGQEGDPNATGEEVQTVGREEPIAEQEGAAGAGSEAPGERAPIHIAVDFDSERRVEMDVQPDQVKGPIHVSLDPANPTAPPRITREV</sequence>
<dbReference type="STRING" id="1766.XA26_39130"/>
<feature type="compositionally biased region" description="Basic and acidic residues" evidence="1">
    <location>
        <begin position="24"/>
        <end position="49"/>
    </location>
</feature>